<reference evidence="2 3" key="1">
    <citation type="submission" date="2021-06" db="EMBL/GenBank/DDBJ databases">
        <authorList>
            <person name="Kallberg Y."/>
            <person name="Tangrot J."/>
            <person name="Rosling A."/>
        </authorList>
    </citation>
    <scope>NUCLEOTIDE SEQUENCE [LARGE SCALE GENOMIC DNA]</scope>
    <source>
        <strain evidence="2 3">120-4 pot B 10/14</strain>
    </source>
</reference>
<organism evidence="2 3">
    <name type="scientific">Gigaspora margarita</name>
    <dbReference type="NCBI Taxonomy" id="4874"/>
    <lineage>
        <taxon>Eukaryota</taxon>
        <taxon>Fungi</taxon>
        <taxon>Fungi incertae sedis</taxon>
        <taxon>Mucoromycota</taxon>
        <taxon>Glomeromycotina</taxon>
        <taxon>Glomeromycetes</taxon>
        <taxon>Diversisporales</taxon>
        <taxon>Gigasporaceae</taxon>
        <taxon>Gigaspora</taxon>
    </lineage>
</organism>
<keyword evidence="3" id="KW-1185">Reference proteome</keyword>
<protein>
    <submittedName>
        <fullName evidence="2">9596_t:CDS:1</fullName>
    </submittedName>
</protein>
<evidence type="ECO:0000313" key="2">
    <source>
        <dbReference type="EMBL" id="CAG8846893.1"/>
    </source>
</evidence>
<feature type="non-terminal residue" evidence="2">
    <location>
        <position position="1"/>
    </location>
</feature>
<evidence type="ECO:0000256" key="1">
    <source>
        <dbReference type="SAM" id="Phobius"/>
    </source>
</evidence>
<comment type="caution">
    <text evidence="2">The sequence shown here is derived from an EMBL/GenBank/DDBJ whole genome shotgun (WGS) entry which is preliminary data.</text>
</comment>
<proteinExistence type="predicted"/>
<keyword evidence="1" id="KW-0812">Transmembrane</keyword>
<keyword evidence="1" id="KW-1133">Transmembrane helix</keyword>
<feature type="non-terminal residue" evidence="2">
    <location>
        <position position="53"/>
    </location>
</feature>
<dbReference type="EMBL" id="CAJVQB010085364">
    <property type="protein sequence ID" value="CAG8846893.1"/>
    <property type="molecule type" value="Genomic_DNA"/>
</dbReference>
<evidence type="ECO:0000313" key="3">
    <source>
        <dbReference type="Proteomes" id="UP000789901"/>
    </source>
</evidence>
<feature type="transmembrane region" description="Helical" evidence="1">
    <location>
        <begin position="20"/>
        <end position="37"/>
    </location>
</feature>
<keyword evidence="1" id="KW-0472">Membrane</keyword>
<name>A0ABN7X316_GIGMA</name>
<accession>A0ABN7X316</accession>
<dbReference type="Proteomes" id="UP000789901">
    <property type="component" value="Unassembled WGS sequence"/>
</dbReference>
<sequence>LSEALFVPTSIFQTNDMTNLFLITNSIPTIVHLSIFAKEAMKKKKAYAKTIGI</sequence>
<gene>
    <name evidence="2" type="ORF">GMARGA_LOCUS38392</name>
</gene>